<keyword evidence="1 4" id="KW-0808">Transferase</keyword>
<dbReference type="PANTHER" id="PTHR43800">
    <property type="entry name" value="PEPTIDYL-LYSINE N-ACETYLTRANSFERASE YJAB"/>
    <property type="match status" value="1"/>
</dbReference>
<gene>
    <name evidence="4" type="primary">yjaB_1</name>
    <name evidence="4" type="ORF">ERS008476_00307</name>
</gene>
<evidence type="ECO:0000259" key="3">
    <source>
        <dbReference type="PROSITE" id="PS51186"/>
    </source>
</evidence>
<dbReference type="CDD" id="cd04301">
    <property type="entry name" value="NAT_SF"/>
    <property type="match status" value="1"/>
</dbReference>
<dbReference type="Pfam" id="PF13673">
    <property type="entry name" value="Acetyltransf_10"/>
    <property type="match status" value="1"/>
</dbReference>
<dbReference type="InterPro" id="IPR016181">
    <property type="entry name" value="Acyl_CoA_acyltransferase"/>
</dbReference>
<dbReference type="InterPro" id="IPR000182">
    <property type="entry name" value="GNAT_dom"/>
</dbReference>
<evidence type="ECO:0000313" key="4">
    <source>
        <dbReference type="EMBL" id="CRY53417.1"/>
    </source>
</evidence>
<dbReference type="AlphaFoldDB" id="A0A0H5LQU8"/>
<accession>A0A0H5LQU8</accession>
<keyword evidence="2 4" id="KW-0012">Acyltransferase</keyword>
<dbReference type="Proteomes" id="UP000043316">
    <property type="component" value="Unassembled WGS sequence"/>
</dbReference>
<dbReference type="NCBIfam" id="NF007807">
    <property type="entry name" value="PRK10514.1"/>
    <property type="match status" value="1"/>
</dbReference>
<feature type="domain" description="N-acetyltransferase" evidence="3">
    <location>
        <begin position="13"/>
        <end position="146"/>
    </location>
</feature>
<dbReference type="PANTHER" id="PTHR43800:SF1">
    <property type="entry name" value="PEPTIDYL-LYSINE N-ACETYLTRANSFERASE YJAB"/>
    <property type="match status" value="1"/>
</dbReference>
<evidence type="ECO:0000313" key="5">
    <source>
        <dbReference type="Proteomes" id="UP000043316"/>
    </source>
</evidence>
<sequence>MINLEVGTQIHYPILLKVWESSVRATHDFLQEQDIQALRPLLHTYFPDLNITFARLCCDSSIVGFTGVSENRIEMLFVDAAQRGKGVGKRLLRHAIDVQRADELDVNEQNPQAITFYKKHGFETVGRSEVDGQGRPYPLLHMKLRETSQVITYE</sequence>
<evidence type="ECO:0000256" key="1">
    <source>
        <dbReference type="ARBA" id="ARBA00022679"/>
    </source>
</evidence>
<protein>
    <submittedName>
        <fullName evidence="4">Putative acetyltransferase</fullName>
        <ecNumber evidence="4">2.3.1.-</ecNumber>
    </submittedName>
</protein>
<dbReference type="SUPFAM" id="SSF55729">
    <property type="entry name" value="Acyl-CoA N-acyltransferases (Nat)"/>
    <property type="match status" value="1"/>
</dbReference>
<dbReference type="GO" id="GO:0016747">
    <property type="term" value="F:acyltransferase activity, transferring groups other than amino-acyl groups"/>
    <property type="evidence" value="ECO:0007669"/>
    <property type="project" value="InterPro"/>
</dbReference>
<organism evidence="4 5">
    <name type="scientific">Yersinia intermedia</name>
    <dbReference type="NCBI Taxonomy" id="631"/>
    <lineage>
        <taxon>Bacteria</taxon>
        <taxon>Pseudomonadati</taxon>
        <taxon>Pseudomonadota</taxon>
        <taxon>Gammaproteobacteria</taxon>
        <taxon>Enterobacterales</taxon>
        <taxon>Yersiniaceae</taxon>
        <taxon>Yersinia</taxon>
    </lineage>
</organism>
<dbReference type="PROSITE" id="PS51186">
    <property type="entry name" value="GNAT"/>
    <property type="match status" value="1"/>
</dbReference>
<reference evidence="5" key="1">
    <citation type="submission" date="2015-03" db="EMBL/GenBank/DDBJ databases">
        <authorList>
            <consortium name="Pathogen Informatics"/>
        </authorList>
    </citation>
    <scope>NUCLEOTIDE SEQUENCE [LARGE SCALE GENOMIC DNA]</scope>
    <source>
        <strain evidence="5">R148</strain>
    </source>
</reference>
<dbReference type="Gene3D" id="3.40.630.30">
    <property type="match status" value="1"/>
</dbReference>
<dbReference type="EMBL" id="CWJI01000001">
    <property type="protein sequence ID" value="CRY53417.1"/>
    <property type="molecule type" value="Genomic_DNA"/>
</dbReference>
<proteinExistence type="predicted"/>
<dbReference type="EC" id="2.3.1.-" evidence="4"/>
<evidence type="ECO:0000256" key="2">
    <source>
        <dbReference type="ARBA" id="ARBA00023315"/>
    </source>
</evidence>
<name>A0A0H5LQU8_YERIN</name>